<organism evidence="2 3">
    <name type="scientific">Insolitispirillum peregrinum</name>
    <dbReference type="NCBI Taxonomy" id="80876"/>
    <lineage>
        <taxon>Bacteria</taxon>
        <taxon>Pseudomonadati</taxon>
        <taxon>Pseudomonadota</taxon>
        <taxon>Alphaproteobacteria</taxon>
        <taxon>Rhodospirillales</taxon>
        <taxon>Novispirillaceae</taxon>
        <taxon>Insolitispirillum</taxon>
    </lineage>
</organism>
<feature type="signal peptide" evidence="1">
    <location>
        <begin position="1"/>
        <end position="32"/>
    </location>
</feature>
<dbReference type="InterPro" id="IPR051200">
    <property type="entry name" value="Host-pathogen_enzymatic-act"/>
</dbReference>
<accession>A0A1N7QBP8</accession>
<keyword evidence="1" id="KW-0732">Signal</keyword>
<dbReference type="PANTHER" id="PTHR47197:SF3">
    <property type="entry name" value="DIHYDRO-HEME D1 DEHYDROGENASE"/>
    <property type="match status" value="1"/>
</dbReference>
<dbReference type="OrthoDB" id="5345984at2"/>
<evidence type="ECO:0000256" key="1">
    <source>
        <dbReference type="SAM" id="SignalP"/>
    </source>
</evidence>
<dbReference type="PANTHER" id="PTHR47197">
    <property type="entry name" value="PROTEIN NIRF"/>
    <property type="match status" value="1"/>
</dbReference>
<dbReference type="InterPro" id="IPR023879">
    <property type="entry name" value="QH-AmDH_bsu"/>
</dbReference>
<protein>
    <submittedName>
        <fullName evidence="2">Quinohemoprotein amine dehydrogenase, beta subunit</fullName>
    </submittedName>
</protein>
<dbReference type="EMBL" id="FTOA01000014">
    <property type="protein sequence ID" value="SIT20292.1"/>
    <property type="molecule type" value="Genomic_DNA"/>
</dbReference>
<dbReference type="RefSeq" id="WP_076402172.1">
    <property type="nucleotide sequence ID" value="NZ_FTOA01000014.1"/>
</dbReference>
<gene>
    <name evidence="2" type="ORF">SAMN05421779_11413</name>
</gene>
<keyword evidence="3" id="KW-1185">Reference proteome</keyword>
<evidence type="ECO:0000313" key="3">
    <source>
        <dbReference type="Proteomes" id="UP000185678"/>
    </source>
</evidence>
<dbReference type="NCBIfam" id="TIGR03907">
    <property type="entry name" value="QH_beta"/>
    <property type="match status" value="1"/>
</dbReference>
<dbReference type="InterPro" id="IPR015943">
    <property type="entry name" value="WD40/YVTN_repeat-like_dom_sf"/>
</dbReference>
<dbReference type="PROSITE" id="PS51318">
    <property type="entry name" value="TAT"/>
    <property type="match status" value="1"/>
</dbReference>
<proteinExistence type="predicted"/>
<dbReference type="Proteomes" id="UP000185678">
    <property type="component" value="Unassembled WGS sequence"/>
</dbReference>
<name>A0A1N7QBP8_9PROT</name>
<sequence length="370" mass="40260">MAFQFKTLARRMALAGTVAAVALGALASTASAKDYLLTGSHSGKLFLFDPAKRTLVREISLPGGTPLGVQPSSDGKIVYVMNDKLGALNGVELDTGKPVFHASLSDGDVRGKGFVGLALSRDDKELYAVVYRTRLHKTEYEVLQPEIQVFSVADGLNAKPVRTFPVARQTAQIHFSTDGSKLYAIGANVDILDPKTGAKQDSFPLRDGNRPNLSAPDMLAIWSQHSQTNVWTAPIFSARTDLPQTDPAAFQTGIMQLDLASGQMRMDEFENTSHVIFSSTLNPANRDEVYTVYTQLSKVNIRDKTLVKRVELDHTYYAINISADGKEVYVGGTMDDIAVYDTATLSKIGSMSLPDGSDMAASWMQIVKRD</sequence>
<dbReference type="Gene3D" id="2.130.10.10">
    <property type="entry name" value="YVTN repeat-like/Quinoprotein amine dehydrogenase"/>
    <property type="match status" value="1"/>
</dbReference>
<dbReference type="STRING" id="80876.SAMN05421779_11413"/>
<dbReference type="AlphaFoldDB" id="A0A1N7QBP8"/>
<feature type="chain" id="PRO_5012161998" evidence="1">
    <location>
        <begin position="33"/>
        <end position="370"/>
    </location>
</feature>
<reference evidence="2 3" key="1">
    <citation type="submission" date="2017-01" db="EMBL/GenBank/DDBJ databases">
        <authorList>
            <person name="Mah S.A."/>
            <person name="Swanson W.J."/>
            <person name="Moy G.W."/>
            <person name="Vacquier V.D."/>
        </authorList>
    </citation>
    <scope>NUCLEOTIDE SEQUENCE [LARGE SCALE GENOMIC DNA]</scope>
    <source>
        <strain evidence="2 3">DSM 11589</strain>
    </source>
</reference>
<dbReference type="SUPFAM" id="SSF50969">
    <property type="entry name" value="YVTN repeat-like/Quinoprotein amine dehydrogenase"/>
    <property type="match status" value="1"/>
</dbReference>
<dbReference type="InterPro" id="IPR011044">
    <property type="entry name" value="Quino_amine_DH_bsu"/>
</dbReference>
<dbReference type="InterPro" id="IPR006311">
    <property type="entry name" value="TAT_signal"/>
</dbReference>
<evidence type="ECO:0000313" key="2">
    <source>
        <dbReference type="EMBL" id="SIT20292.1"/>
    </source>
</evidence>